<gene>
    <name evidence="1" type="ORF">OMM_06932</name>
</gene>
<evidence type="ECO:0000313" key="2">
    <source>
        <dbReference type="Proteomes" id="UP000189670"/>
    </source>
</evidence>
<organism evidence="1 2">
    <name type="scientific">Candidatus Magnetoglobus multicellularis str. Araruama</name>
    <dbReference type="NCBI Taxonomy" id="890399"/>
    <lineage>
        <taxon>Bacteria</taxon>
        <taxon>Pseudomonadati</taxon>
        <taxon>Thermodesulfobacteriota</taxon>
        <taxon>Desulfobacteria</taxon>
        <taxon>Desulfobacterales</taxon>
        <taxon>Desulfobacteraceae</taxon>
        <taxon>Candidatus Magnetoglobus</taxon>
    </lineage>
</organism>
<sequence length="75" mass="8538">MAQITFNIPNEQIGRVKNAYTKILESNGISNPTNEQLIDELKSQIGKMINRQTRKTEIQEAKEIASENYIDISIT</sequence>
<dbReference type="AlphaFoldDB" id="A0A1V1PF56"/>
<accession>A0A1V1PF56</accession>
<protein>
    <submittedName>
        <fullName evidence="1">Uncharacterized protein</fullName>
    </submittedName>
</protein>
<evidence type="ECO:0000313" key="1">
    <source>
        <dbReference type="EMBL" id="ETR73430.1"/>
    </source>
</evidence>
<reference evidence="2" key="1">
    <citation type="submission" date="2012-11" db="EMBL/GenBank/DDBJ databases">
        <authorList>
            <person name="Lucero-Rivera Y.E."/>
            <person name="Tovar-Ramirez D."/>
        </authorList>
    </citation>
    <scope>NUCLEOTIDE SEQUENCE [LARGE SCALE GENOMIC DNA]</scope>
    <source>
        <strain evidence="2">Araruama</strain>
    </source>
</reference>
<comment type="caution">
    <text evidence="1">The sequence shown here is derived from an EMBL/GenBank/DDBJ whole genome shotgun (WGS) entry which is preliminary data.</text>
</comment>
<dbReference type="Proteomes" id="UP000189670">
    <property type="component" value="Unassembled WGS sequence"/>
</dbReference>
<dbReference type="EMBL" id="ATBP01000060">
    <property type="protein sequence ID" value="ETR73430.1"/>
    <property type="molecule type" value="Genomic_DNA"/>
</dbReference>
<proteinExistence type="predicted"/>
<name>A0A1V1PF56_9BACT</name>